<dbReference type="InterPro" id="IPR022742">
    <property type="entry name" value="Hydrolase_4"/>
</dbReference>
<keyword evidence="3" id="KW-1185">Reference proteome</keyword>
<dbReference type="Proteomes" id="UP000001625">
    <property type="component" value="Chromosome"/>
</dbReference>
<dbReference type="EMBL" id="CP001965">
    <property type="protein sequence ID" value="ADE13044.1"/>
    <property type="molecule type" value="Genomic_DNA"/>
</dbReference>
<dbReference type="PANTHER" id="PTHR42103">
    <property type="entry name" value="ALPHA/BETA-HYDROLASES SUPERFAMILY PROTEIN"/>
    <property type="match status" value="1"/>
</dbReference>
<dbReference type="KEGG" id="slt:Slit_2819"/>
<dbReference type="AlphaFoldDB" id="D5CPP9"/>
<gene>
    <name evidence="2" type="ordered locus">Slit_2819</name>
</gene>
<protein>
    <submittedName>
        <fullName evidence="2">Esterase/lipase/thioesterase family protein</fullName>
    </submittedName>
</protein>
<dbReference type="InterPro" id="IPR029058">
    <property type="entry name" value="AB_hydrolase_fold"/>
</dbReference>
<dbReference type="Pfam" id="PF12146">
    <property type="entry name" value="Hydrolase_4"/>
    <property type="match status" value="1"/>
</dbReference>
<evidence type="ECO:0000313" key="3">
    <source>
        <dbReference type="Proteomes" id="UP000001625"/>
    </source>
</evidence>
<dbReference type="RefSeq" id="WP_013030940.1">
    <property type="nucleotide sequence ID" value="NC_013959.1"/>
</dbReference>
<dbReference type="eggNOG" id="COG2945">
    <property type="taxonomic scope" value="Bacteria"/>
</dbReference>
<evidence type="ECO:0000313" key="2">
    <source>
        <dbReference type="EMBL" id="ADE13044.1"/>
    </source>
</evidence>
<dbReference type="HOGENOM" id="CLU_086287_1_0_4"/>
<dbReference type="SUPFAM" id="SSF53474">
    <property type="entry name" value="alpha/beta-Hydrolases"/>
    <property type="match status" value="1"/>
</dbReference>
<sequence length="206" mass="22136">MATVLEKFTTSGTAGDIEGIVHMPDEITCGIAVVAHPLPTMGGTMENKVAVMLAKTFTELGCVALRFNFRGVGASAGEFTGGDGEEQDMVAVVRYAQEQFGQELSLILSGFSFGGYVAARTAQQVHPQHLILAAPAVGRFAMPAVAPDTLVIHGEHDDVVPLADALEWARPQHLPIVVLPQAEHFFHGRLTQLRDIVKRHFNGVEL</sequence>
<dbReference type="Gene3D" id="3.40.50.1820">
    <property type="entry name" value="alpha/beta hydrolase"/>
    <property type="match status" value="1"/>
</dbReference>
<accession>D5CPP9</accession>
<dbReference type="STRING" id="580332.Slit_2819"/>
<reference evidence="2 3" key="1">
    <citation type="submission" date="2010-03" db="EMBL/GenBank/DDBJ databases">
        <title>Complete sequence of Sideroxydans lithotrophicus ES-1.</title>
        <authorList>
            <consortium name="US DOE Joint Genome Institute"/>
            <person name="Lucas S."/>
            <person name="Copeland A."/>
            <person name="Lapidus A."/>
            <person name="Cheng J.-F."/>
            <person name="Bruce D."/>
            <person name="Goodwin L."/>
            <person name="Pitluck S."/>
            <person name="Munk A.C."/>
            <person name="Detter J.C."/>
            <person name="Han C."/>
            <person name="Tapia R."/>
            <person name="Larimer F."/>
            <person name="Land M."/>
            <person name="Hauser L."/>
            <person name="Kyrpides N."/>
            <person name="Ivanova N."/>
            <person name="Emerson D."/>
            <person name="Woyke T."/>
        </authorList>
    </citation>
    <scope>NUCLEOTIDE SEQUENCE [LARGE SCALE GENOMIC DNA]</scope>
    <source>
        <strain evidence="2 3">ES-1</strain>
    </source>
</reference>
<feature type="domain" description="Serine aminopeptidase S33" evidence="1">
    <location>
        <begin position="52"/>
        <end position="138"/>
    </location>
</feature>
<evidence type="ECO:0000259" key="1">
    <source>
        <dbReference type="Pfam" id="PF12146"/>
    </source>
</evidence>
<dbReference type="OrthoDB" id="9800435at2"/>
<name>D5CPP9_SIDLE</name>
<proteinExistence type="predicted"/>
<dbReference type="PANTHER" id="PTHR42103:SF2">
    <property type="entry name" value="AB HYDROLASE-1 DOMAIN-CONTAINING PROTEIN"/>
    <property type="match status" value="1"/>
</dbReference>
<organism evidence="2 3">
    <name type="scientific">Sideroxydans lithotrophicus (strain ES-1)</name>
    <dbReference type="NCBI Taxonomy" id="580332"/>
    <lineage>
        <taxon>Bacteria</taxon>
        <taxon>Pseudomonadati</taxon>
        <taxon>Pseudomonadota</taxon>
        <taxon>Betaproteobacteria</taxon>
        <taxon>Nitrosomonadales</taxon>
        <taxon>Gallionellaceae</taxon>
        <taxon>Sideroxydans</taxon>
    </lineage>
</organism>